<evidence type="ECO:0000256" key="5">
    <source>
        <dbReference type="ARBA" id="ARBA00022801"/>
    </source>
</evidence>
<proteinExistence type="predicted"/>
<evidence type="ECO:0000256" key="2">
    <source>
        <dbReference type="ARBA" id="ARBA00022695"/>
    </source>
</evidence>
<comment type="caution">
    <text evidence="8">The sequence shown here is derived from an EMBL/GenBank/DDBJ whole genome shotgun (WGS) entry which is preliminary data.</text>
</comment>
<evidence type="ECO:0000313" key="9">
    <source>
        <dbReference type="Proteomes" id="UP001458880"/>
    </source>
</evidence>
<evidence type="ECO:0000259" key="7">
    <source>
        <dbReference type="Pfam" id="PF17917"/>
    </source>
</evidence>
<evidence type="ECO:0000256" key="3">
    <source>
        <dbReference type="ARBA" id="ARBA00022722"/>
    </source>
</evidence>
<keyword evidence="3" id="KW-0540">Nuclease</keyword>
<dbReference type="Pfam" id="PF17917">
    <property type="entry name" value="RT_RNaseH"/>
    <property type="match status" value="1"/>
</dbReference>
<keyword evidence="5" id="KW-0378">Hydrolase</keyword>
<keyword evidence="9" id="KW-1185">Reference proteome</keyword>
<dbReference type="PANTHER" id="PTHR37984">
    <property type="entry name" value="PROTEIN CBG26694"/>
    <property type="match status" value="1"/>
</dbReference>
<dbReference type="Proteomes" id="UP001458880">
    <property type="component" value="Unassembled WGS sequence"/>
</dbReference>
<organism evidence="8 9">
    <name type="scientific">Popillia japonica</name>
    <name type="common">Japanese beetle</name>
    <dbReference type="NCBI Taxonomy" id="7064"/>
    <lineage>
        <taxon>Eukaryota</taxon>
        <taxon>Metazoa</taxon>
        <taxon>Ecdysozoa</taxon>
        <taxon>Arthropoda</taxon>
        <taxon>Hexapoda</taxon>
        <taxon>Insecta</taxon>
        <taxon>Pterygota</taxon>
        <taxon>Neoptera</taxon>
        <taxon>Endopterygota</taxon>
        <taxon>Coleoptera</taxon>
        <taxon>Polyphaga</taxon>
        <taxon>Scarabaeiformia</taxon>
        <taxon>Scarabaeidae</taxon>
        <taxon>Rutelinae</taxon>
        <taxon>Popillia</taxon>
    </lineage>
</organism>
<dbReference type="InterPro" id="IPR041373">
    <property type="entry name" value="RT_RNaseH"/>
</dbReference>
<dbReference type="GO" id="GO:0016787">
    <property type="term" value="F:hydrolase activity"/>
    <property type="evidence" value="ECO:0007669"/>
    <property type="project" value="UniProtKB-KW"/>
</dbReference>
<gene>
    <name evidence="8" type="ORF">QE152_g40179</name>
</gene>
<evidence type="ECO:0000256" key="4">
    <source>
        <dbReference type="ARBA" id="ARBA00022759"/>
    </source>
</evidence>
<dbReference type="PANTHER" id="PTHR37984:SF5">
    <property type="entry name" value="PROTEIN NYNRIN-LIKE"/>
    <property type="match status" value="1"/>
</dbReference>
<keyword evidence="4" id="KW-0255">Endonuclease</keyword>
<dbReference type="InterPro" id="IPR043502">
    <property type="entry name" value="DNA/RNA_pol_sf"/>
</dbReference>
<dbReference type="InterPro" id="IPR050951">
    <property type="entry name" value="Retrovirus_Pol_polyprotein"/>
</dbReference>
<dbReference type="SUPFAM" id="SSF56672">
    <property type="entry name" value="DNA/RNA polymerases"/>
    <property type="match status" value="1"/>
</dbReference>
<sequence length="145" mass="17590">MIELTLQEEEERNPVDRPKSGYIKLSKVRLQECGEFRPVFDFSKRTIPCESKYHRFELHAIKRFHVYLFGKPFKIVRDCDNHRFELHAIRRFHVYLFGKPFRIVTDCDSFRLTLAKKDINPRIARWAMMLQDYDYTVVHRPGKRN</sequence>
<feature type="domain" description="Reverse transcriptase RNase H-like" evidence="7">
    <location>
        <begin position="87"/>
        <end position="133"/>
    </location>
</feature>
<accession>A0AAW1HS71</accession>
<evidence type="ECO:0000256" key="1">
    <source>
        <dbReference type="ARBA" id="ARBA00022679"/>
    </source>
</evidence>
<evidence type="ECO:0000313" key="8">
    <source>
        <dbReference type="EMBL" id="KAK9679229.1"/>
    </source>
</evidence>
<dbReference type="GO" id="GO:0004519">
    <property type="term" value="F:endonuclease activity"/>
    <property type="evidence" value="ECO:0007669"/>
    <property type="project" value="UniProtKB-KW"/>
</dbReference>
<evidence type="ECO:0000256" key="6">
    <source>
        <dbReference type="ARBA" id="ARBA00022918"/>
    </source>
</evidence>
<keyword evidence="6 8" id="KW-0695">RNA-directed DNA polymerase</keyword>
<dbReference type="EMBL" id="JASPKY010001058">
    <property type="protein sequence ID" value="KAK9679229.1"/>
    <property type="molecule type" value="Genomic_DNA"/>
</dbReference>
<keyword evidence="1" id="KW-0808">Transferase</keyword>
<dbReference type="AlphaFoldDB" id="A0AAW1HS71"/>
<protein>
    <submittedName>
        <fullName evidence="8">RNase H-like domain found in reverse transcriptase</fullName>
    </submittedName>
</protein>
<reference evidence="8 9" key="1">
    <citation type="journal article" date="2024" name="BMC Genomics">
        <title>De novo assembly and annotation of Popillia japonica's genome with initial clues to its potential as an invasive pest.</title>
        <authorList>
            <person name="Cucini C."/>
            <person name="Boschi S."/>
            <person name="Funari R."/>
            <person name="Cardaioli E."/>
            <person name="Iannotti N."/>
            <person name="Marturano G."/>
            <person name="Paoli F."/>
            <person name="Bruttini M."/>
            <person name="Carapelli A."/>
            <person name="Frati F."/>
            <person name="Nardi F."/>
        </authorList>
    </citation>
    <scope>NUCLEOTIDE SEQUENCE [LARGE SCALE GENOMIC DNA]</scope>
    <source>
        <strain evidence="8">DMR45628</strain>
    </source>
</reference>
<name>A0AAW1HS71_POPJA</name>
<dbReference type="GO" id="GO:0003964">
    <property type="term" value="F:RNA-directed DNA polymerase activity"/>
    <property type="evidence" value="ECO:0007669"/>
    <property type="project" value="UniProtKB-KW"/>
</dbReference>
<keyword evidence="2" id="KW-0548">Nucleotidyltransferase</keyword>